<organism evidence="11 12">
    <name type="scientific">Microbispora triticiradicis</name>
    <dbReference type="NCBI Taxonomy" id="2200763"/>
    <lineage>
        <taxon>Bacteria</taxon>
        <taxon>Bacillati</taxon>
        <taxon>Actinomycetota</taxon>
        <taxon>Actinomycetes</taxon>
        <taxon>Streptosporangiales</taxon>
        <taxon>Streptosporangiaceae</taxon>
        <taxon>Microbispora</taxon>
    </lineage>
</organism>
<dbReference type="Proteomes" id="UP000309033">
    <property type="component" value="Unassembled WGS sequence"/>
</dbReference>
<dbReference type="PANTHER" id="PTHR43771">
    <property type="entry name" value="PHOSPHOMANNOMUTASE"/>
    <property type="match status" value="1"/>
</dbReference>
<keyword evidence="5" id="KW-0460">Magnesium</keyword>
<dbReference type="SUPFAM" id="SSF55957">
    <property type="entry name" value="Phosphoglucomutase, C-terminal domain"/>
    <property type="match status" value="1"/>
</dbReference>
<dbReference type="Pfam" id="PF02879">
    <property type="entry name" value="PGM_PMM_II"/>
    <property type="match status" value="1"/>
</dbReference>
<dbReference type="NCBIfam" id="NF007088">
    <property type="entry name" value="PRK09542.1"/>
    <property type="match status" value="1"/>
</dbReference>
<keyword evidence="12" id="KW-1185">Reference proteome</keyword>
<dbReference type="SUPFAM" id="SSF53738">
    <property type="entry name" value="Phosphoglucomutase, first 3 domains"/>
    <property type="match status" value="3"/>
</dbReference>
<reference evidence="11" key="1">
    <citation type="submission" date="2019-05" db="EMBL/GenBank/DDBJ databases">
        <title>Isolation, diversity and antifungal activity of Actinobacteria from wheat.</title>
        <authorList>
            <person name="Yu B."/>
        </authorList>
    </citation>
    <scope>NUCLEOTIDE SEQUENCE [LARGE SCALE GENOMIC DNA]</scope>
    <source>
        <strain evidence="11">NEAU-HEGS1-5</strain>
    </source>
</reference>
<dbReference type="EMBL" id="VANP01000003">
    <property type="protein sequence ID" value="TLP62094.1"/>
    <property type="molecule type" value="Genomic_DNA"/>
</dbReference>
<dbReference type="InterPro" id="IPR036900">
    <property type="entry name" value="A-D-PHexomutase_C_sf"/>
</dbReference>
<gene>
    <name evidence="11" type="ORF">FED44_08945</name>
</gene>
<sequence>MADLSRIFKAYDVRGVVPDELDEEIAEAVGAAFVELTGATSVVMAHDMRTSSGPLAAAFARGATSRGADVVNAGLGSTDMLYYASGSLNLPGVMFTASHNPAKYNGMKMCRAGAVPVGTDTGLLEIRDRAAELLDSGLGGTPGAGTVTERNLLEGYAAHLKTLVDLSGIRPLKVVVDAGNGMGGYTVPEVFKGLPIELTPLYFELDGSFPNHEANPIEPENLRDLQKAVVSQGADIGIAFDGDADRCWVIDERGESVPPSTITALVAVRELAKDPGATVIHNLITSKGVPEIVAEHGGRPVRTRVGHSFIKAEMARTGAVFGGEHSAHYYFRDFWFADSGMLAALHVLAALGEQDRPLSEVLSRYSRYAASGEINSRVEDQAAALARVRETFAAREGVTFDELDGLTVSGPDWWFNLRPSNTEPLLRLNAEASDEEKVAAVRDEVLAVVRS</sequence>
<dbReference type="Pfam" id="PF00408">
    <property type="entry name" value="PGM_PMM_IV"/>
    <property type="match status" value="1"/>
</dbReference>
<dbReference type="Gene3D" id="3.30.310.50">
    <property type="entry name" value="Alpha-D-phosphohexomutase, C-terminal domain"/>
    <property type="match status" value="1"/>
</dbReference>
<dbReference type="CDD" id="cd03089">
    <property type="entry name" value="PMM_PGM"/>
    <property type="match status" value="1"/>
</dbReference>
<dbReference type="GO" id="GO:0005975">
    <property type="term" value="P:carbohydrate metabolic process"/>
    <property type="evidence" value="ECO:0007669"/>
    <property type="project" value="InterPro"/>
</dbReference>
<feature type="domain" description="Alpha-D-phosphohexomutase alpha/beta/alpha" evidence="9">
    <location>
        <begin position="155"/>
        <end position="254"/>
    </location>
</feature>
<dbReference type="Pfam" id="PF02880">
    <property type="entry name" value="PGM_PMM_III"/>
    <property type="match status" value="1"/>
</dbReference>
<evidence type="ECO:0000259" key="9">
    <source>
        <dbReference type="Pfam" id="PF02879"/>
    </source>
</evidence>
<keyword evidence="3" id="KW-0597">Phosphoprotein</keyword>
<evidence type="ECO:0000259" key="7">
    <source>
        <dbReference type="Pfam" id="PF00408"/>
    </source>
</evidence>
<comment type="caution">
    <text evidence="11">The sequence shown here is derived from an EMBL/GenBank/DDBJ whole genome shotgun (WGS) entry which is preliminary data.</text>
</comment>
<dbReference type="AlphaFoldDB" id="A0A5R8Z987"/>
<dbReference type="GO" id="GO:0016868">
    <property type="term" value="F:intramolecular phosphotransferase activity"/>
    <property type="evidence" value="ECO:0007669"/>
    <property type="project" value="InterPro"/>
</dbReference>
<keyword evidence="6" id="KW-0413">Isomerase</keyword>
<evidence type="ECO:0000256" key="4">
    <source>
        <dbReference type="ARBA" id="ARBA00022723"/>
    </source>
</evidence>
<dbReference type="InterPro" id="IPR005844">
    <property type="entry name" value="A-D-PHexomutase_a/b/a-I"/>
</dbReference>
<dbReference type="InterPro" id="IPR005843">
    <property type="entry name" value="A-D-PHexomutase_C"/>
</dbReference>
<dbReference type="OrthoDB" id="9803322at2"/>
<evidence type="ECO:0000259" key="8">
    <source>
        <dbReference type="Pfam" id="PF02878"/>
    </source>
</evidence>
<dbReference type="InterPro" id="IPR016055">
    <property type="entry name" value="A-D-PHexomutase_a/b/a-I/II/III"/>
</dbReference>
<dbReference type="PRINTS" id="PR00509">
    <property type="entry name" value="PGMPMM"/>
</dbReference>
<comment type="similarity">
    <text evidence="2">Belongs to the phosphohexose mutase family.</text>
</comment>
<dbReference type="GO" id="GO:0046872">
    <property type="term" value="F:metal ion binding"/>
    <property type="evidence" value="ECO:0007669"/>
    <property type="project" value="UniProtKB-KW"/>
</dbReference>
<evidence type="ECO:0000313" key="11">
    <source>
        <dbReference type="EMBL" id="TLP62094.1"/>
    </source>
</evidence>
<evidence type="ECO:0000259" key="10">
    <source>
        <dbReference type="Pfam" id="PF02880"/>
    </source>
</evidence>
<evidence type="ECO:0000256" key="1">
    <source>
        <dbReference type="ARBA" id="ARBA00001946"/>
    </source>
</evidence>
<proteinExistence type="inferred from homology"/>
<evidence type="ECO:0000256" key="6">
    <source>
        <dbReference type="ARBA" id="ARBA00023235"/>
    </source>
</evidence>
<feature type="domain" description="Alpha-D-phosphohexomutase alpha/beta/alpha" evidence="8">
    <location>
        <begin position="6"/>
        <end position="129"/>
    </location>
</feature>
<evidence type="ECO:0000313" key="12">
    <source>
        <dbReference type="Proteomes" id="UP000309033"/>
    </source>
</evidence>
<comment type="cofactor">
    <cofactor evidence="1">
        <name>Mg(2+)</name>
        <dbReference type="ChEBI" id="CHEBI:18420"/>
    </cofactor>
</comment>
<evidence type="ECO:0000256" key="5">
    <source>
        <dbReference type="ARBA" id="ARBA00022842"/>
    </source>
</evidence>
<dbReference type="InterPro" id="IPR005841">
    <property type="entry name" value="Alpha-D-phosphohexomutase_SF"/>
</dbReference>
<dbReference type="InterPro" id="IPR005846">
    <property type="entry name" value="A-D-PHexomutase_a/b/a-III"/>
</dbReference>
<dbReference type="Pfam" id="PF02878">
    <property type="entry name" value="PGM_PMM_I"/>
    <property type="match status" value="1"/>
</dbReference>
<feature type="domain" description="Alpha-D-phosphohexomutase alpha/beta/alpha" evidence="10">
    <location>
        <begin position="262"/>
        <end position="368"/>
    </location>
</feature>
<dbReference type="PANTHER" id="PTHR43771:SF1">
    <property type="entry name" value="PHOSPHOMANNOMUTASE"/>
    <property type="match status" value="1"/>
</dbReference>
<accession>A0A5R8Z987</accession>
<evidence type="ECO:0000256" key="2">
    <source>
        <dbReference type="ARBA" id="ARBA00010231"/>
    </source>
</evidence>
<evidence type="ECO:0000256" key="3">
    <source>
        <dbReference type="ARBA" id="ARBA00022553"/>
    </source>
</evidence>
<keyword evidence="4" id="KW-0479">Metal-binding</keyword>
<feature type="domain" description="Alpha-D-phosphohexomutase C-terminal" evidence="7">
    <location>
        <begin position="373"/>
        <end position="447"/>
    </location>
</feature>
<dbReference type="Gene3D" id="3.40.120.10">
    <property type="entry name" value="Alpha-D-Glucose-1,6-Bisphosphate, subunit A, domain 3"/>
    <property type="match status" value="3"/>
</dbReference>
<protein>
    <submittedName>
        <fullName evidence="11">Phosphomannomutase/phosphoglucomutase</fullName>
    </submittedName>
</protein>
<dbReference type="InterPro" id="IPR005845">
    <property type="entry name" value="A-D-PHexomutase_a/b/a-II"/>
</dbReference>
<name>A0A5R8Z987_9ACTN</name>